<feature type="non-terminal residue" evidence="1">
    <location>
        <position position="56"/>
    </location>
</feature>
<evidence type="ECO:0000313" key="1">
    <source>
        <dbReference type="EMBL" id="CAB0015819.1"/>
    </source>
</evidence>
<dbReference type="AlphaFoldDB" id="A0A6H5HFL4"/>
<keyword evidence="2" id="KW-1185">Reference proteome</keyword>
<gene>
    <name evidence="1" type="ORF">NTEN_LOCUS20159</name>
</gene>
<proteinExistence type="predicted"/>
<protein>
    <submittedName>
        <fullName evidence="1">Uncharacterized protein</fullName>
    </submittedName>
</protein>
<sequence>MEAPDGRLNTNQLPPTNNFRQKLTAPVQKTFPFVPHPQTVGRWHFHVIESLQETPA</sequence>
<reference evidence="1 2" key="1">
    <citation type="submission" date="2020-02" db="EMBL/GenBank/DDBJ databases">
        <authorList>
            <person name="Ferguson B K."/>
        </authorList>
    </citation>
    <scope>NUCLEOTIDE SEQUENCE [LARGE SCALE GENOMIC DNA]</scope>
</reference>
<organism evidence="1 2">
    <name type="scientific">Nesidiocoris tenuis</name>
    <dbReference type="NCBI Taxonomy" id="355587"/>
    <lineage>
        <taxon>Eukaryota</taxon>
        <taxon>Metazoa</taxon>
        <taxon>Ecdysozoa</taxon>
        <taxon>Arthropoda</taxon>
        <taxon>Hexapoda</taxon>
        <taxon>Insecta</taxon>
        <taxon>Pterygota</taxon>
        <taxon>Neoptera</taxon>
        <taxon>Paraneoptera</taxon>
        <taxon>Hemiptera</taxon>
        <taxon>Heteroptera</taxon>
        <taxon>Panheteroptera</taxon>
        <taxon>Cimicomorpha</taxon>
        <taxon>Miridae</taxon>
        <taxon>Dicyphina</taxon>
        <taxon>Nesidiocoris</taxon>
    </lineage>
</organism>
<dbReference type="Proteomes" id="UP000479000">
    <property type="component" value="Unassembled WGS sequence"/>
</dbReference>
<accession>A0A6H5HFL4</accession>
<name>A0A6H5HFL4_9HEMI</name>
<dbReference type="EMBL" id="CADCXU010029572">
    <property type="protein sequence ID" value="CAB0015819.1"/>
    <property type="molecule type" value="Genomic_DNA"/>
</dbReference>
<evidence type="ECO:0000313" key="2">
    <source>
        <dbReference type="Proteomes" id="UP000479000"/>
    </source>
</evidence>